<organism evidence="2 4">
    <name type="scientific">Rubus argutus</name>
    <name type="common">Southern blackberry</name>
    <dbReference type="NCBI Taxonomy" id="59490"/>
    <lineage>
        <taxon>Eukaryota</taxon>
        <taxon>Viridiplantae</taxon>
        <taxon>Streptophyta</taxon>
        <taxon>Embryophyta</taxon>
        <taxon>Tracheophyta</taxon>
        <taxon>Spermatophyta</taxon>
        <taxon>Magnoliopsida</taxon>
        <taxon>eudicotyledons</taxon>
        <taxon>Gunneridae</taxon>
        <taxon>Pentapetalae</taxon>
        <taxon>rosids</taxon>
        <taxon>fabids</taxon>
        <taxon>Rosales</taxon>
        <taxon>Rosaceae</taxon>
        <taxon>Rosoideae</taxon>
        <taxon>Rosoideae incertae sedis</taxon>
        <taxon>Rubus</taxon>
    </lineage>
</organism>
<reference evidence="2 4" key="1">
    <citation type="journal article" date="2023" name="G3 (Bethesda)">
        <title>A chromosome-length genome assembly and annotation of blackberry (Rubus argutus, cv. 'Hillquist').</title>
        <authorList>
            <person name="Bruna T."/>
            <person name="Aryal R."/>
            <person name="Dudchenko O."/>
            <person name="Sargent D.J."/>
            <person name="Mead D."/>
            <person name="Buti M."/>
            <person name="Cavallini A."/>
            <person name="Hytonen T."/>
            <person name="Andres J."/>
            <person name="Pham M."/>
            <person name="Weisz D."/>
            <person name="Mascagni F."/>
            <person name="Usai G."/>
            <person name="Natali L."/>
            <person name="Bassil N."/>
            <person name="Fernandez G.E."/>
            <person name="Lomsadze A."/>
            <person name="Armour M."/>
            <person name="Olukolu B."/>
            <person name="Poorten T."/>
            <person name="Britton C."/>
            <person name="Davik J."/>
            <person name="Ashrafi H."/>
            <person name="Aiden E.L."/>
            <person name="Borodovsky M."/>
            <person name="Worthington M."/>
        </authorList>
    </citation>
    <scope>NUCLEOTIDE SEQUENCE [LARGE SCALE GENOMIC DNA]</scope>
    <source>
        <strain evidence="2">PI 553951</strain>
    </source>
</reference>
<evidence type="ECO:0000256" key="1">
    <source>
        <dbReference type="SAM" id="MobiDB-lite"/>
    </source>
</evidence>
<evidence type="ECO:0000313" key="3">
    <source>
        <dbReference type="EMBL" id="KAK9910341.1"/>
    </source>
</evidence>
<feature type="compositionally biased region" description="Polar residues" evidence="1">
    <location>
        <begin position="114"/>
        <end position="125"/>
    </location>
</feature>
<evidence type="ECO:0000313" key="4">
    <source>
        <dbReference type="Proteomes" id="UP001457282"/>
    </source>
</evidence>
<feature type="region of interest" description="Disordered" evidence="1">
    <location>
        <begin position="48"/>
        <end position="125"/>
    </location>
</feature>
<sequence length="125" mass="13690">MLKATYFGRLLAVPSSPPWPTTTITASPLLHLLHHFLGFLRTGSNHKTKHPLPLQINISTNPNHRAPGQHPNRPHLSQSFTNPSPANLSQQPKLPSFNHNLPSINPSRPVASFPANNSKAAPQII</sequence>
<name>A0AAW1VV51_RUBAR</name>
<keyword evidence="4" id="KW-1185">Reference proteome</keyword>
<comment type="caution">
    <text evidence="2">The sequence shown here is derived from an EMBL/GenBank/DDBJ whole genome shotgun (WGS) entry which is preliminary data.</text>
</comment>
<protein>
    <submittedName>
        <fullName evidence="2">Uncharacterized protein</fullName>
    </submittedName>
</protein>
<gene>
    <name evidence="2" type="ORF">M0R45_034296</name>
    <name evidence="3" type="ORF">M0R45_034307</name>
</gene>
<evidence type="ECO:0000313" key="2">
    <source>
        <dbReference type="EMBL" id="KAK9910330.1"/>
    </source>
</evidence>
<accession>A0AAW1VV51</accession>
<proteinExistence type="predicted"/>
<dbReference type="EMBL" id="JBEDUW010000007">
    <property type="protein sequence ID" value="KAK9910341.1"/>
    <property type="molecule type" value="Genomic_DNA"/>
</dbReference>
<feature type="compositionally biased region" description="Polar residues" evidence="1">
    <location>
        <begin position="75"/>
        <end position="106"/>
    </location>
</feature>
<dbReference type="AlphaFoldDB" id="A0AAW1VV51"/>
<dbReference type="EMBL" id="JBEDUW010000007">
    <property type="protein sequence ID" value="KAK9910330.1"/>
    <property type="molecule type" value="Genomic_DNA"/>
</dbReference>
<dbReference type="Proteomes" id="UP001457282">
    <property type="component" value="Unassembled WGS sequence"/>
</dbReference>